<keyword evidence="3" id="KW-0489">Methyltransferase</keyword>
<evidence type="ECO:0000313" key="9">
    <source>
        <dbReference type="Proteomes" id="UP001589870"/>
    </source>
</evidence>
<dbReference type="NCBIfam" id="TIGR02467">
    <property type="entry name" value="CbiE"/>
    <property type="match status" value="1"/>
</dbReference>
<dbReference type="InterPro" id="IPR000878">
    <property type="entry name" value="4pyrrol_Mease"/>
</dbReference>
<keyword evidence="4" id="KW-0808">Transferase</keyword>
<name>A0ABV6UCP0_9ACTN</name>
<gene>
    <name evidence="8" type="primary">cbiE</name>
    <name evidence="8" type="ORF">ACFHYQ_27000</name>
</gene>
<evidence type="ECO:0000313" key="8">
    <source>
        <dbReference type="EMBL" id="MFC0865952.1"/>
    </source>
</evidence>
<dbReference type="EMBL" id="JBHMQT010000059">
    <property type="protein sequence ID" value="MFC0865952.1"/>
    <property type="molecule type" value="Genomic_DNA"/>
</dbReference>
<dbReference type="InterPro" id="IPR014777">
    <property type="entry name" value="4pyrrole_Mease_sub1"/>
</dbReference>
<dbReference type="InterPro" id="IPR014776">
    <property type="entry name" value="4pyrrole_Mease_sub2"/>
</dbReference>
<dbReference type="PIRSF" id="PIRSF036428">
    <property type="entry name" value="CobL"/>
    <property type="match status" value="1"/>
</dbReference>
<dbReference type="InterPro" id="IPR006365">
    <property type="entry name" value="Cbl_synth_CobL"/>
</dbReference>
<keyword evidence="5" id="KW-0949">S-adenosyl-L-methionine</keyword>
<dbReference type="Pfam" id="PF00590">
    <property type="entry name" value="TP_methylase"/>
    <property type="match status" value="1"/>
</dbReference>
<accession>A0ABV6UCP0</accession>
<dbReference type="RefSeq" id="WP_394303953.1">
    <property type="nucleotide sequence ID" value="NZ_JBHMQT010000059.1"/>
</dbReference>
<dbReference type="SUPFAM" id="SSF53790">
    <property type="entry name" value="Tetrapyrrole methylase"/>
    <property type="match status" value="1"/>
</dbReference>
<dbReference type="InterPro" id="IPR041698">
    <property type="entry name" value="Methyltransf_25"/>
</dbReference>
<reference evidence="8 9" key="1">
    <citation type="submission" date="2024-09" db="EMBL/GenBank/DDBJ databases">
        <authorList>
            <person name="Sun Q."/>
            <person name="Mori K."/>
        </authorList>
    </citation>
    <scope>NUCLEOTIDE SEQUENCE [LARGE SCALE GENOMIC DNA]</scope>
    <source>
        <strain evidence="8 9">TBRC 1851</strain>
    </source>
</reference>
<keyword evidence="9" id="KW-1185">Reference proteome</keyword>
<dbReference type="InterPro" id="IPR012818">
    <property type="entry name" value="CbiE"/>
</dbReference>
<keyword evidence="2" id="KW-0169">Cobalamin biosynthesis</keyword>
<dbReference type="InterPro" id="IPR035996">
    <property type="entry name" value="4pyrrol_Methylase_sf"/>
</dbReference>
<dbReference type="InterPro" id="IPR029063">
    <property type="entry name" value="SAM-dependent_MTases_sf"/>
</dbReference>
<evidence type="ECO:0000259" key="7">
    <source>
        <dbReference type="Pfam" id="PF13649"/>
    </source>
</evidence>
<feature type="domain" description="Tetrapyrrole methylase" evidence="6">
    <location>
        <begin position="23"/>
        <end position="189"/>
    </location>
</feature>
<evidence type="ECO:0000256" key="5">
    <source>
        <dbReference type="ARBA" id="ARBA00022691"/>
    </source>
</evidence>
<evidence type="ECO:0000256" key="1">
    <source>
        <dbReference type="ARBA" id="ARBA00004953"/>
    </source>
</evidence>
<protein>
    <submittedName>
        <fullName evidence="8">Precorrin-6y C5,15-methyltransferase (Decarboxylating) subunit CbiE</fullName>
    </submittedName>
</protein>
<dbReference type="SUPFAM" id="SSF53335">
    <property type="entry name" value="S-adenosyl-L-methionine-dependent methyltransferases"/>
    <property type="match status" value="1"/>
</dbReference>
<evidence type="ECO:0000256" key="4">
    <source>
        <dbReference type="ARBA" id="ARBA00022679"/>
    </source>
</evidence>
<dbReference type="Gene3D" id="3.40.1010.10">
    <property type="entry name" value="Cobalt-precorrin-4 Transmethylase, Domain 1"/>
    <property type="match status" value="1"/>
</dbReference>
<dbReference type="PANTHER" id="PTHR43182">
    <property type="entry name" value="COBALT-PRECORRIN-6B C(15)-METHYLTRANSFERASE (DECARBOXYLATING)"/>
    <property type="match status" value="1"/>
</dbReference>
<organism evidence="8 9">
    <name type="scientific">Sphaerimonospora cavernae</name>
    <dbReference type="NCBI Taxonomy" id="1740611"/>
    <lineage>
        <taxon>Bacteria</taxon>
        <taxon>Bacillati</taxon>
        <taxon>Actinomycetota</taxon>
        <taxon>Actinomycetes</taxon>
        <taxon>Streptosporangiales</taxon>
        <taxon>Streptosporangiaceae</taxon>
        <taxon>Sphaerimonospora</taxon>
    </lineage>
</organism>
<proteinExistence type="predicted"/>
<evidence type="ECO:0000259" key="6">
    <source>
        <dbReference type="Pfam" id="PF00590"/>
    </source>
</evidence>
<comment type="pathway">
    <text evidence="1">Cofactor biosynthesis; adenosylcobalamin biosynthesis.</text>
</comment>
<dbReference type="Proteomes" id="UP001589870">
    <property type="component" value="Unassembled WGS sequence"/>
</dbReference>
<dbReference type="Gene3D" id="3.40.50.150">
    <property type="entry name" value="Vaccinia Virus protein VP39"/>
    <property type="match status" value="1"/>
</dbReference>
<dbReference type="PANTHER" id="PTHR43182:SF1">
    <property type="entry name" value="COBALT-PRECORRIN-7 C(5)-METHYLTRANSFERASE"/>
    <property type="match status" value="1"/>
</dbReference>
<dbReference type="Pfam" id="PF13649">
    <property type="entry name" value="Methyltransf_25"/>
    <property type="match status" value="1"/>
</dbReference>
<dbReference type="Gene3D" id="3.30.950.10">
    <property type="entry name" value="Methyltransferase, Cobalt-precorrin-4 Transmethylase, Domain 2"/>
    <property type="match status" value="1"/>
</dbReference>
<dbReference type="InterPro" id="IPR050714">
    <property type="entry name" value="Cobalamin_biosynth_MTase"/>
</dbReference>
<sequence>MTGAPPVTVIGVDADGRPPLPWAARRLAEATLVVGAARHLAAVPVPPHAARHMLGDVGAGVAAVREHAGPAVVLASGDPGFFGIVRLLRERGLAVEVAPAVSSVAAAFASIGLSWDDAAVVSAHGRELRRAVNACRALPKVAVLTAPGAGPAEIGAGLAAASPGVSRRMVVAELLGTPEERVTECTPEQAATREWADPNVVLVLATEVTAARGWSWPRRRVPYRWALPETSFEHRDGMISKAEVRALALAHLAPGVGDLVWDVGCGSGSVAVECARFGAAVIAADHDADQCERAGRNAAAHGVEISVVRAAAPACLAALPDPDAVFVGGGGPETVAAAAGRGARSVVVALAALDRVAAARDALRAASYDVGGVAINAGRFADLPGGATRLAAVNPVFLVWGHR</sequence>
<evidence type="ECO:0000256" key="2">
    <source>
        <dbReference type="ARBA" id="ARBA00022573"/>
    </source>
</evidence>
<evidence type="ECO:0000256" key="3">
    <source>
        <dbReference type="ARBA" id="ARBA00022603"/>
    </source>
</evidence>
<comment type="caution">
    <text evidence="8">The sequence shown here is derived from an EMBL/GenBank/DDBJ whole genome shotgun (WGS) entry which is preliminary data.</text>
</comment>
<dbReference type="CDD" id="cd11644">
    <property type="entry name" value="Precorrin-6Y-MT"/>
    <property type="match status" value="1"/>
</dbReference>
<feature type="domain" description="Methyltransferase" evidence="7">
    <location>
        <begin position="260"/>
        <end position="317"/>
    </location>
</feature>